<accession>A0A024GV49</accession>
<reference evidence="5 6" key="1">
    <citation type="submission" date="2012-05" db="EMBL/GenBank/DDBJ databases">
        <title>Recombination and specialization in a pathogen metapopulation.</title>
        <authorList>
            <person name="Gardiner A."/>
            <person name="Kemen E."/>
            <person name="Schultz-Larsen T."/>
            <person name="MacLean D."/>
            <person name="Van Oosterhout C."/>
            <person name="Jones J.D.G."/>
        </authorList>
    </citation>
    <scope>NUCLEOTIDE SEQUENCE [LARGE SCALE GENOMIC DNA]</scope>
    <source>
        <strain evidence="5 6">Ac Nc2</strain>
    </source>
</reference>
<dbReference type="PANTHER" id="PTHR22761">
    <property type="entry name" value="CHARGED MULTIVESICULAR BODY PROTEIN"/>
    <property type="match status" value="1"/>
</dbReference>
<dbReference type="Pfam" id="PF03357">
    <property type="entry name" value="Snf7"/>
    <property type="match status" value="1"/>
</dbReference>
<feature type="coiled-coil region" evidence="3">
    <location>
        <begin position="23"/>
        <end position="50"/>
    </location>
</feature>
<dbReference type="InParanoid" id="A0A024GV49"/>
<dbReference type="OrthoDB" id="3973241at2759"/>
<evidence type="ECO:0000313" key="6">
    <source>
        <dbReference type="Proteomes" id="UP000053237"/>
    </source>
</evidence>
<dbReference type="EMBL" id="CAIX01000874">
    <property type="protein sequence ID" value="CCI50624.1"/>
    <property type="molecule type" value="Genomic_DNA"/>
</dbReference>
<keyword evidence="2 3" id="KW-0175">Coiled coil</keyword>
<evidence type="ECO:0000313" key="5">
    <source>
        <dbReference type="EMBL" id="CCI50624.1"/>
    </source>
</evidence>
<evidence type="ECO:0000256" key="3">
    <source>
        <dbReference type="SAM" id="Coils"/>
    </source>
</evidence>
<sequence>MFGQKNGDKLDISTVATNVDGRVAVLDEKIAQLNKDVMKYKQQLASSKNNASIKRQAIQALKRRKMYESQRDNLIAQSFNIEQAKFALETSKDTKETVIAMKYASAAMREDQKIINIDEIDSIHDDMVEMLEDMDEIQNSLGRSYGIGNDIDESELEAELTNLEDEWEEEKLQDETRQPIPSYLQPNSKVTATEGSSVISSNPLRASTRTMEETALPIMSAHQMAS</sequence>
<evidence type="ECO:0000256" key="2">
    <source>
        <dbReference type="ARBA" id="ARBA00023054"/>
    </source>
</evidence>
<name>A0A024GV49_9STRA</name>
<dbReference type="Proteomes" id="UP000053237">
    <property type="component" value="Unassembled WGS sequence"/>
</dbReference>
<comment type="caution">
    <text evidence="5">The sequence shown here is derived from an EMBL/GenBank/DDBJ whole genome shotgun (WGS) entry which is preliminary data.</text>
</comment>
<dbReference type="GO" id="GO:0005771">
    <property type="term" value="C:multivesicular body"/>
    <property type="evidence" value="ECO:0007669"/>
    <property type="project" value="TreeGrafter"/>
</dbReference>
<protein>
    <recommendedName>
        <fullName evidence="7">Charged multivesicular body protein 5</fullName>
    </recommendedName>
</protein>
<comment type="similarity">
    <text evidence="1">Belongs to the SNF7 family.</text>
</comment>
<evidence type="ECO:0000256" key="4">
    <source>
        <dbReference type="SAM" id="MobiDB-lite"/>
    </source>
</evidence>
<dbReference type="InterPro" id="IPR005024">
    <property type="entry name" value="Snf7_fam"/>
</dbReference>
<dbReference type="STRING" id="65357.A0A024GV49"/>
<keyword evidence="6" id="KW-1185">Reference proteome</keyword>
<dbReference type="PANTHER" id="PTHR22761:SF12">
    <property type="entry name" value="CHARGED MULTIVESICULAR BODY PROTEIN 5"/>
    <property type="match status" value="1"/>
</dbReference>
<dbReference type="GO" id="GO:0006900">
    <property type="term" value="P:vesicle budding from membrane"/>
    <property type="evidence" value="ECO:0007669"/>
    <property type="project" value="TreeGrafter"/>
</dbReference>
<evidence type="ECO:0008006" key="7">
    <source>
        <dbReference type="Google" id="ProtNLM"/>
    </source>
</evidence>
<feature type="compositionally biased region" description="Polar residues" evidence="4">
    <location>
        <begin position="184"/>
        <end position="208"/>
    </location>
</feature>
<proteinExistence type="inferred from homology"/>
<organism evidence="5 6">
    <name type="scientific">Albugo candida</name>
    <dbReference type="NCBI Taxonomy" id="65357"/>
    <lineage>
        <taxon>Eukaryota</taxon>
        <taxon>Sar</taxon>
        <taxon>Stramenopiles</taxon>
        <taxon>Oomycota</taxon>
        <taxon>Peronosporomycetes</taxon>
        <taxon>Albuginales</taxon>
        <taxon>Albuginaceae</taxon>
        <taxon>Albugo</taxon>
    </lineage>
</organism>
<dbReference type="FunCoup" id="A0A024GV49">
    <property type="interactions" value="365"/>
</dbReference>
<dbReference type="GO" id="GO:0032511">
    <property type="term" value="P:late endosome to vacuole transport via multivesicular body sorting pathway"/>
    <property type="evidence" value="ECO:0007669"/>
    <property type="project" value="TreeGrafter"/>
</dbReference>
<dbReference type="Gene3D" id="1.10.287.1060">
    <property type="entry name" value="ESAT-6-like"/>
    <property type="match status" value="1"/>
</dbReference>
<evidence type="ECO:0000256" key="1">
    <source>
        <dbReference type="ARBA" id="ARBA00006190"/>
    </source>
</evidence>
<dbReference type="AlphaFoldDB" id="A0A024GV49"/>
<dbReference type="Gene3D" id="6.10.250.1710">
    <property type="match status" value="1"/>
</dbReference>
<gene>
    <name evidence="5" type="ORF">BN9_126070</name>
</gene>
<feature type="region of interest" description="Disordered" evidence="4">
    <location>
        <begin position="167"/>
        <end position="208"/>
    </location>
</feature>